<dbReference type="InterPro" id="IPR008547">
    <property type="entry name" value="DUF829_TMEM53"/>
</dbReference>
<dbReference type="AlphaFoldDB" id="A0AAJ0I6U0"/>
<evidence type="ECO:0008006" key="4">
    <source>
        <dbReference type="Google" id="ProtNLM"/>
    </source>
</evidence>
<dbReference type="Proteomes" id="UP001285908">
    <property type="component" value="Unassembled WGS sequence"/>
</dbReference>
<dbReference type="GeneID" id="87873508"/>
<organism evidence="2 3">
    <name type="scientific">Neurospora hispaniola</name>
    <dbReference type="NCBI Taxonomy" id="588809"/>
    <lineage>
        <taxon>Eukaryota</taxon>
        <taxon>Fungi</taxon>
        <taxon>Dikarya</taxon>
        <taxon>Ascomycota</taxon>
        <taxon>Pezizomycotina</taxon>
        <taxon>Sordariomycetes</taxon>
        <taxon>Sordariomycetidae</taxon>
        <taxon>Sordariales</taxon>
        <taxon>Sordariaceae</taxon>
        <taxon>Neurospora</taxon>
    </lineage>
</organism>
<proteinExistence type="predicted"/>
<evidence type="ECO:0000256" key="1">
    <source>
        <dbReference type="SAM" id="MobiDB-lite"/>
    </source>
</evidence>
<dbReference type="EMBL" id="JAULSX010000005">
    <property type="protein sequence ID" value="KAK3491193.1"/>
    <property type="molecule type" value="Genomic_DNA"/>
</dbReference>
<gene>
    <name evidence="2" type="ORF">B0T23DRAFT_341143</name>
</gene>
<feature type="compositionally biased region" description="Low complexity" evidence="1">
    <location>
        <begin position="33"/>
        <end position="51"/>
    </location>
</feature>
<comment type="caution">
    <text evidence="2">The sequence shown here is derived from an EMBL/GenBank/DDBJ whole genome shotgun (WGS) entry which is preliminary data.</text>
</comment>
<keyword evidence="3" id="KW-1185">Reference proteome</keyword>
<evidence type="ECO:0000313" key="2">
    <source>
        <dbReference type="EMBL" id="KAK3491193.1"/>
    </source>
</evidence>
<feature type="compositionally biased region" description="Low complexity" evidence="1">
    <location>
        <begin position="127"/>
        <end position="147"/>
    </location>
</feature>
<sequence>MMASTVKAVTKDSSPLSFMTRLSQHVYLYRPSSSTTLSPTTTTTTTTTTTPGNRSPPKLILLCSWMGARDPHIAKYITPYQALFPTTPILLIKSEMQHVFQPKSSWPDMQVTVPVLREIFGSEMLQPGSDSFGSSTTGLTSSSPSTPLNDEEDQPTLLIHLFSNGGSAQLLSLHHYLLQSESRLRLPPHLTIFDSAPGQIAYFPTYRALSHVLLPPASRAGFSSLWDTLRRLIISPLLHMWVSLLWTSNFLSHLLHLRFLESPLERAAREQNDRTPGKGRAERERGRMYIYSEEDELVGYRDVEAHMEDAQKGRVGKGKVRGEKFAGTGHVGHARGEENAGRYWSCVRGFWEGERWM</sequence>
<accession>A0AAJ0I6U0</accession>
<name>A0AAJ0I6U0_9PEZI</name>
<feature type="region of interest" description="Disordered" evidence="1">
    <location>
        <begin position="33"/>
        <end position="53"/>
    </location>
</feature>
<protein>
    <recommendedName>
        <fullName evidence="4">DUF829-domain-containing protein</fullName>
    </recommendedName>
</protein>
<evidence type="ECO:0000313" key="3">
    <source>
        <dbReference type="Proteomes" id="UP001285908"/>
    </source>
</evidence>
<reference evidence="2 3" key="1">
    <citation type="journal article" date="2023" name="Mol. Phylogenet. Evol.">
        <title>Genome-scale phylogeny and comparative genomics of the fungal order Sordariales.</title>
        <authorList>
            <person name="Hensen N."/>
            <person name="Bonometti L."/>
            <person name="Westerberg I."/>
            <person name="Brannstrom I.O."/>
            <person name="Guillou S."/>
            <person name="Cros-Aarteil S."/>
            <person name="Calhoun S."/>
            <person name="Haridas S."/>
            <person name="Kuo A."/>
            <person name="Mondo S."/>
            <person name="Pangilinan J."/>
            <person name="Riley R."/>
            <person name="LaButti K."/>
            <person name="Andreopoulos B."/>
            <person name="Lipzen A."/>
            <person name="Chen C."/>
            <person name="Yan M."/>
            <person name="Daum C."/>
            <person name="Ng V."/>
            <person name="Clum A."/>
            <person name="Steindorff A."/>
            <person name="Ohm R.A."/>
            <person name="Martin F."/>
            <person name="Silar P."/>
            <person name="Natvig D.O."/>
            <person name="Lalanne C."/>
            <person name="Gautier V."/>
            <person name="Ament-Velasquez S.L."/>
            <person name="Kruys A."/>
            <person name="Hutchinson M.I."/>
            <person name="Powell A.J."/>
            <person name="Barry K."/>
            <person name="Miller A.N."/>
            <person name="Grigoriev I.V."/>
            <person name="Debuchy R."/>
            <person name="Gladieux P."/>
            <person name="Hiltunen Thoren M."/>
            <person name="Johannesson H."/>
        </authorList>
    </citation>
    <scope>NUCLEOTIDE SEQUENCE [LARGE SCALE GENOMIC DNA]</scope>
    <source>
        <strain evidence="2 3">FGSC 10403</strain>
    </source>
</reference>
<dbReference type="Pfam" id="PF05705">
    <property type="entry name" value="DUF829"/>
    <property type="match status" value="1"/>
</dbReference>
<dbReference type="PANTHER" id="PTHR12265:SF40">
    <property type="entry name" value="DUF829-DOMAIN-CONTAINING PROTEIN"/>
    <property type="match status" value="1"/>
</dbReference>
<feature type="region of interest" description="Disordered" evidence="1">
    <location>
        <begin position="126"/>
        <end position="150"/>
    </location>
</feature>
<dbReference type="RefSeq" id="XP_062692376.1">
    <property type="nucleotide sequence ID" value="XM_062835886.1"/>
</dbReference>
<dbReference type="PANTHER" id="PTHR12265">
    <property type="entry name" value="TRANSMEMBRANE PROTEIN 53"/>
    <property type="match status" value="1"/>
</dbReference>